<dbReference type="Proteomes" id="UP001220478">
    <property type="component" value="Chromosome"/>
</dbReference>
<keyword evidence="2" id="KW-0813">Transport</keyword>
<dbReference type="RefSeq" id="WP_315572032.1">
    <property type="nucleotide sequence ID" value="NZ_CP118868.1"/>
</dbReference>
<protein>
    <submittedName>
        <fullName evidence="4">V-type ATP synthase subunit F</fullName>
    </submittedName>
</protein>
<reference evidence="4 5" key="1">
    <citation type="submission" date="2023-02" db="EMBL/GenBank/DDBJ databases">
        <title>Novel Oscillospiraceae bacterial genomes.</title>
        <authorList>
            <person name="Srinivasan S."/>
            <person name="Austin M.N."/>
            <person name="Fiedler T.L."/>
            <person name="Strenk S.M."/>
            <person name="Agnew K.J."/>
            <person name="Nagana Gowda G.A."/>
            <person name="Raftery D."/>
            <person name="Beamer M.A."/>
            <person name="Achilles S.L."/>
            <person name="Wiesenfeld H.C."/>
            <person name="Fredricks D.N."/>
            <person name="Hillier S.L."/>
        </authorList>
    </citation>
    <scope>NUCLEOTIDE SEQUENCE [LARGE SCALE GENOMIC DNA]</scope>
    <source>
        <strain evidence="4 5">CHIC02 1186E3-8</strain>
    </source>
</reference>
<accession>A0ABY8C5P2</accession>
<keyword evidence="3" id="KW-0406">Ion transport</keyword>
<evidence type="ECO:0000313" key="5">
    <source>
        <dbReference type="Proteomes" id="UP001220478"/>
    </source>
</evidence>
<proteinExistence type="inferred from homology"/>
<evidence type="ECO:0000256" key="3">
    <source>
        <dbReference type="ARBA" id="ARBA00023065"/>
    </source>
</evidence>
<gene>
    <name evidence="4" type="ORF">PYS61_02225</name>
</gene>
<evidence type="ECO:0000256" key="2">
    <source>
        <dbReference type="ARBA" id="ARBA00022448"/>
    </source>
</evidence>
<dbReference type="SUPFAM" id="SSF159468">
    <property type="entry name" value="AtpF-like"/>
    <property type="match status" value="1"/>
</dbReference>
<organism evidence="4 5">
    <name type="scientific">Amygdalobacter indicium</name>
    <dbReference type="NCBI Taxonomy" id="3029272"/>
    <lineage>
        <taxon>Bacteria</taxon>
        <taxon>Bacillati</taxon>
        <taxon>Bacillota</taxon>
        <taxon>Clostridia</taxon>
        <taxon>Eubacteriales</taxon>
        <taxon>Oscillospiraceae</taxon>
        <taxon>Amygdalobacter</taxon>
    </lineage>
</organism>
<sequence>MKQENIRKMAVLGDPSVISGFAGIGLDVLPLVAEVKAEKLLQQACESEQYAAIYLTEDLVPQCKAVIDHYKDQPLPVIVPIPKASGSDSFAGKKLQEAVRRAIGFDINKKE</sequence>
<evidence type="ECO:0000313" key="4">
    <source>
        <dbReference type="EMBL" id="WEG36008.1"/>
    </source>
</evidence>
<dbReference type="Gene3D" id="3.40.50.10580">
    <property type="entry name" value="ATPase, V1 complex, subunit F"/>
    <property type="match status" value="1"/>
</dbReference>
<name>A0ABY8C5P2_9FIRM</name>
<dbReference type="EMBL" id="CP118868">
    <property type="protein sequence ID" value="WEG36008.1"/>
    <property type="molecule type" value="Genomic_DNA"/>
</dbReference>
<dbReference type="InterPro" id="IPR036906">
    <property type="entry name" value="ATPase_V1_fsu_sf"/>
</dbReference>
<evidence type="ECO:0000256" key="1">
    <source>
        <dbReference type="ARBA" id="ARBA00010148"/>
    </source>
</evidence>
<dbReference type="Pfam" id="PF01990">
    <property type="entry name" value="ATP-synt_F"/>
    <property type="match status" value="1"/>
</dbReference>
<keyword evidence="5" id="KW-1185">Reference proteome</keyword>
<dbReference type="InterPro" id="IPR008218">
    <property type="entry name" value="ATPase_V1-cplx_f_g_su"/>
</dbReference>
<comment type="similarity">
    <text evidence="1">Belongs to the V-ATPase F subunit family.</text>
</comment>